<dbReference type="Pfam" id="PF00248">
    <property type="entry name" value="Aldo_ket_red"/>
    <property type="match status" value="1"/>
</dbReference>
<evidence type="ECO:0000259" key="2">
    <source>
        <dbReference type="Pfam" id="PF00248"/>
    </source>
</evidence>
<dbReference type="GO" id="GO:0005737">
    <property type="term" value="C:cytoplasm"/>
    <property type="evidence" value="ECO:0007669"/>
    <property type="project" value="TreeGrafter"/>
</dbReference>
<dbReference type="EMBL" id="ML976664">
    <property type="protein sequence ID" value="KAF1977009.1"/>
    <property type="molecule type" value="Genomic_DNA"/>
</dbReference>
<dbReference type="Proteomes" id="UP000800036">
    <property type="component" value="Unassembled WGS sequence"/>
</dbReference>
<dbReference type="PANTHER" id="PTHR43625">
    <property type="entry name" value="AFLATOXIN B1 ALDEHYDE REDUCTASE"/>
    <property type="match status" value="1"/>
</dbReference>
<dbReference type="InterPro" id="IPR036812">
    <property type="entry name" value="NAD(P)_OxRdtase_dom_sf"/>
</dbReference>
<evidence type="ECO:0000256" key="1">
    <source>
        <dbReference type="ARBA" id="ARBA00023002"/>
    </source>
</evidence>
<dbReference type="Gene3D" id="3.20.20.100">
    <property type="entry name" value="NADP-dependent oxidoreductase domain"/>
    <property type="match status" value="1"/>
</dbReference>
<evidence type="ECO:0000313" key="4">
    <source>
        <dbReference type="Proteomes" id="UP000800036"/>
    </source>
</evidence>
<keyword evidence="4" id="KW-1185">Reference proteome</keyword>
<dbReference type="GO" id="GO:0016491">
    <property type="term" value="F:oxidoreductase activity"/>
    <property type="evidence" value="ECO:0007669"/>
    <property type="project" value="UniProtKB-KW"/>
</dbReference>
<dbReference type="InterPro" id="IPR023210">
    <property type="entry name" value="NADP_OxRdtase_dom"/>
</dbReference>
<proteinExistence type="predicted"/>
<gene>
    <name evidence="3" type="ORF">BU23DRAFT_578129</name>
</gene>
<dbReference type="OrthoDB" id="37537at2759"/>
<accession>A0A6A5VKM7</accession>
<keyword evidence="1" id="KW-0560">Oxidoreductase</keyword>
<organism evidence="3 4">
    <name type="scientific">Bimuria novae-zelandiae CBS 107.79</name>
    <dbReference type="NCBI Taxonomy" id="1447943"/>
    <lineage>
        <taxon>Eukaryota</taxon>
        <taxon>Fungi</taxon>
        <taxon>Dikarya</taxon>
        <taxon>Ascomycota</taxon>
        <taxon>Pezizomycotina</taxon>
        <taxon>Dothideomycetes</taxon>
        <taxon>Pleosporomycetidae</taxon>
        <taxon>Pleosporales</taxon>
        <taxon>Massarineae</taxon>
        <taxon>Didymosphaeriaceae</taxon>
        <taxon>Bimuria</taxon>
    </lineage>
</organism>
<reference evidence="3" key="1">
    <citation type="journal article" date="2020" name="Stud. Mycol.">
        <title>101 Dothideomycetes genomes: a test case for predicting lifestyles and emergence of pathogens.</title>
        <authorList>
            <person name="Haridas S."/>
            <person name="Albert R."/>
            <person name="Binder M."/>
            <person name="Bloem J."/>
            <person name="Labutti K."/>
            <person name="Salamov A."/>
            <person name="Andreopoulos B."/>
            <person name="Baker S."/>
            <person name="Barry K."/>
            <person name="Bills G."/>
            <person name="Bluhm B."/>
            <person name="Cannon C."/>
            <person name="Castanera R."/>
            <person name="Culley D."/>
            <person name="Daum C."/>
            <person name="Ezra D."/>
            <person name="Gonzalez J."/>
            <person name="Henrissat B."/>
            <person name="Kuo A."/>
            <person name="Liang C."/>
            <person name="Lipzen A."/>
            <person name="Lutzoni F."/>
            <person name="Magnuson J."/>
            <person name="Mondo S."/>
            <person name="Nolan M."/>
            <person name="Ohm R."/>
            <person name="Pangilinan J."/>
            <person name="Park H.-J."/>
            <person name="Ramirez L."/>
            <person name="Alfaro M."/>
            <person name="Sun H."/>
            <person name="Tritt A."/>
            <person name="Yoshinaga Y."/>
            <person name="Zwiers L.-H."/>
            <person name="Turgeon B."/>
            <person name="Goodwin S."/>
            <person name="Spatafora J."/>
            <person name="Crous P."/>
            <person name="Grigoriev I."/>
        </authorList>
    </citation>
    <scope>NUCLEOTIDE SEQUENCE</scope>
    <source>
        <strain evidence="3">CBS 107.79</strain>
    </source>
</reference>
<sequence length="334" mass="37828">MEPIHVNFLLRSITLRRDTDLEARALQTLPLRQLGTDGPRIPAIGFGLMEKGLQILGRALELGETFWDTADIYHGNEKLIGKWFKRTGNRQRIFLTSKGAIKMEGMEFKGIDSSEKYLKVECVESLARLELEYIDLDYAHRLNPHTPVKDTMCGLVEGRIKHINLCEVSSTALRRTVKIAPVAAVQIEYSSFVREVETDTPQNLAATSESWASLLSDTSQGTEVRGKNLPRFNEKNMEANAKFAARFKELADKKHCSARQLVLARLLAQGNIVFPIPGTRKVNYLEDNLKALNVELTREEVAEVKHFLEHNEMQGYRSAEIAKHFAFTDTKTEI</sequence>
<protein>
    <submittedName>
        <fullName evidence="3">Putative aldo/keto reductase</fullName>
    </submittedName>
</protein>
<feature type="domain" description="NADP-dependent oxidoreductase" evidence="2">
    <location>
        <begin position="50"/>
        <end position="307"/>
    </location>
</feature>
<dbReference type="InterPro" id="IPR050791">
    <property type="entry name" value="Aldo-Keto_reductase"/>
</dbReference>
<dbReference type="PANTHER" id="PTHR43625:SF40">
    <property type="entry name" value="ALDO-KETO REDUCTASE YAKC [NADP(+)]"/>
    <property type="match status" value="1"/>
</dbReference>
<evidence type="ECO:0000313" key="3">
    <source>
        <dbReference type="EMBL" id="KAF1977009.1"/>
    </source>
</evidence>
<dbReference type="AlphaFoldDB" id="A0A6A5VKM7"/>
<dbReference type="SUPFAM" id="SSF51430">
    <property type="entry name" value="NAD(P)-linked oxidoreductase"/>
    <property type="match status" value="1"/>
</dbReference>
<name>A0A6A5VKM7_9PLEO</name>